<organism evidence="2 3">
    <name type="scientific">Pengzhenrongella sicca</name>
    <dbReference type="NCBI Taxonomy" id="2819238"/>
    <lineage>
        <taxon>Bacteria</taxon>
        <taxon>Bacillati</taxon>
        <taxon>Actinomycetota</taxon>
        <taxon>Actinomycetes</taxon>
        <taxon>Micrococcales</taxon>
        <taxon>Pengzhenrongella</taxon>
    </lineage>
</organism>
<dbReference type="EMBL" id="CP071868">
    <property type="protein sequence ID" value="QTE30621.1"/>
    <property type="molecule type" value="Genomic_DNA"/>
</dbReference>
<dbReference type="CDD" id="cd02947">
    <property type="entry name" value="TRX_family"/>
    <property type="match status" value="1"/>
</dbReference>
<dbReference type="Proteomes" id="UP000663937">
    <property type="component" value="Chromosome"/>
</dbReference>
<gene>
    <name evidence="2" type="ORF">J4E96_06560</name>
</gene>
<feature type="domain" description="Thioredoxin" evidence="1">
    <location>
        <begin position="1"/>
        <end position="104"/>
    </location>
</feature>
<dbReference type="RefSeq" id="WP_227424972.1">
    <property type="nucleotide sequence ID" value="NZ_CP071868.1"/>
</dbReference>
<evidence type="ECO:0000259" key="1">
    <source>
        <dbReference type="PROSITE" id="PS51352"/>
    </source>
</evidence>
<dbReference type="KEGG" id="psic:J4E96_06560"/>
<sequence length="106" mass="10917">MPDTSLAGDLPVALGHRATLLQFSSTFCAPCRATRSVLDRVARTTGGVTHVELDVADHVELGERLGIDATPMVLILDADGVERGRASGAPSLAQARAALAAVVDPS</sequence>
<evidence type="ECO:0000313" key="3">
    <source>
        <dbReference type="Proteomes" id="UP000663937"/>
    </source>
</evidence>
<protein>
    <submittedName>
        <fullName evidence="2">Thioredoxin family protein</fullName>
    </submittedName>
</protein>
<dbReference type="Gene3D" id="3.40.30.10">
    <property type="entry name" value="Glutaredoxin"/>
    <property type="match status" value="1"/>
</dbReference>
<name>A0A8A4ZGV0_9MICO</name>
<dbReference type="PROSITE" id="PS51352">
    <property type="entry name" value="THIOREDOXIN_2"/>
    <property type="match status" value="1"/>
</dbReference>
<dbReference type="InterPro" id="IPR013766">
    <property type="entry name" value="Thioredoxin_domain"/>
</dbReference>
<dbReference type="SUPFAM" id="SSF52833">
    <property type="entry name" value="Thioredoxin-like"/>
    <property type="match status" value="1"/>
</dbReference>
<dbReference type="InterPro" id="IPR036249">
    <property type="entry name" value="Thioredoxin-like_sf"/>
</dbReference>
<dbReference type="InterPro" id="IPR017937">
    <property type="entry name" value="Thioredoxin_CS"/>
</dbReference>
<reference evidence="2" key="1">
    <citation type="submission" date="2021-03" db="EMBL/GenBank/DDBJ databases">
        <title>Pengzhenrongella sicca gen. nov., sp. nov., a new member of suborder Micrococcineae isolated from High-Arctic tundra soil.</title>
        <authorList>
            <person name="Peng F."/>
        </authorList>
    </citation>
    <scope>NUCLEOTIDE SEQUENCE</scope>
    <source>
        <strain evidence="2">LRZ-2</strain>
    </source>
</reference>
<accession>A0A8A4ZGV0</accession>
<keyword evidence="3" id="KW-1185">Reference proteome</keyword>
<dbReference type="Pfam" id="PF00085">
    <property type="entry name" value="Thioredoxin"/>
    <property type="match status" value="1"/>
</dbReference>
<evidence type="ECO:0000313" key="2">
    <source>
        <dbReference type="EMBL" id="QTE30621.1"/>
    </source>
</evidence>
<dbReference type="PROSITE" id="PS00194">
    <property type="entry name" value="THIOREDOXIN_1"/>
    <property type="match status" value="1"/>
</dbReference>
<proteinExistence type="predicted"/>
<dbReference type="AlphaFoldDB" id="A0A8A4ZGV0"/>